<comment type="caution">
    <text evidence="2">The sequence shown here is derived from an EMBL/GenBank/DDBJ whole genome shotgun (WGS) entry which is preliminary data.</text>
</comment>
<sequence>MNRVLSTALPNICPGSPPLRSSTSPDHGMGSVDGSPRPRPVTLRAGAIRTPRSIHFRVPMLPWERRQAPQGRVSG</sequence>
<dbReference type="EMBL" id="JANPWB010000011">
    <property type="protein sequence ID" value="KAJ1125673.1"/>
    <property type="molecule type" value="Genomic_DNA"/>
</dbReference>
<name>A0AAV7PGH2_PLEWA</name>
<dbReference type="Proteomes" id="UP001066276">
    <property type="component" value="Chromosome 7"/>
</dbReference>
<gene>
    <name evidence="2" type="ORF">NDU88_004096</name>
</gene>
<dbReference type="AlphaFoldDB" id="A0AAV7PGH2"/>
<organism evidence="2 3">
    <name type="scientific">Pleurodeles waltl</name>
    <name type="common">Iberian ribbed newt</name>
    <dbReference type="NCBI Taxonomy" id="8319"/>
    <lineage>
        <taxon>Eukaryota</taxon>
        <taxon>Metazoa</taxon>
        <taxon>Chordata</taxon>
        <taxon>Craniata</taxon>
        <taxon>Vertebrata</taxon>
        <taxon>Euteleostomi</taxon>
        <taxon>Amphibia</taxon>
        <taxon>Batrachia</taxon>
        <taxon>Caudata</taxon>
        <taxon>Salamandroidea</taxon>
        <taxon>Salamandridae</taxon>
        <taxon>Pleurodelinae</taxon>
        <taxon>Pleurodeles</taxon>
    </lineage>
</organism>
<feature type="region of interest" description="Disordered" evidence="1">
    <location>
        <begin position="1"/>
        <end position="40"/>
    </location>
</feature>
<evidence type="ECO:0000313" key="3">
    <source>
        <dbReference type="Proteomes" id="UP001066276"/>
    </source>
</evidence>
<evidence type="ECO:0000313" key="2">
    <source>
        <dbReference type="EMBL" id="KAJ1125673.1"/>
    </source>
</evidence>
<keyword evidence="3" id="KW-1185">Reference proteome</keyword>
<reference evidence="2" key="1">
    <citation type="journal article" date="2022" name="bioRxiv">
        <title>Sequencing and chromosome-scale assembly of the giantPleurodeles waltlgenome.</title>
        <authorList>
            <person name="Brown T."/>
            <person name="Elewa A."/>
            <person name="Iarovenko S."/>
            <person name="Subramanian E."/>
            <person name="Araus A.J."/>
            <person name="Petzold A."/>
            <person name="Susuki M."/>
            <person name="Suzuki K.-i.T."/>
            <person name="Hayashi T."/>
            <person name="Toyoda A."/>
            <person name="Oliveira C."/>
            <person name="Osipova E."/>
            <person name="Leigh N.D."/>
            <person name="Simon A."/>
            <person name="Yun M.H."/>
        </authorList>
    </citation>
    <scope>NUCLEOTIDE SEQUENCE</scope>
    <source>
        <strain evidence="2">20211129_DDA</strain>
        <tissue evidence="2">Liver</tissue>
    </source>
</reference>
<protein>
    <submittedName>
        <fullName evidence="2">Uncharacterized protein</fullName>
    </submittedName>
</protein>
<accession>A0AAV7PGH2</accession>
<proteinExistence type="predicted"/>
<evidence type="ECO:0000256" key="1">
    <source>
        <dbReference type="SAM" id="MobiDB-lite"/>
    </source>
</evidence>